<keyword evidence="1" id="KW-0540">Nuclease</keyword>
<gene>
    <name evidence="1" type="ORF">ACFFVK_02935</name>
</gene>
<name>A0ABV5H6U2_9FLAO</name>
<proteinExistence type="predicted"/>
<organism evidence="1 2">
    <name type="scientific">Flavobacterium gyeonganense</name>
    <dbReference type="NCBI Taxonomy" id="1310418"/>
    <lineage>
        <taxon>Bacteria</taxon>
        <taxon>Pseudomonadati</taxon>
        <taxon>Bacteroidota</taxon>
        <taxon>Flavobacteriia</taxon>
        <taxon>Flavobacteriales</taxon>
        <taxon>Flavobacteriaceae</taxon>
        <taxon>Flavobacterium</taxon>
    </lineage>
</organism>
<dbReference type="GO" id="GO:0004519">
    <property type="term" value="F:endonuclease activity"/>
    <property type="evidence" value="ECO:0007669"/>
    <property type="project" value="UniProtKB-KW"/>
</dbReference>
<dbReference type="PANTHER" id="PTHR38733">
    <property type="entry name" value="PROTEIN MCRC"/>
    <property type="match status" value="1"/>
</dbReference>
<sequence>MVTNLLTYWEHYNNALDDKHQDLFDKKKPYGSNFKKQRGEVSCFSIIKKEGVFHLNTSYCIGIDWIDEINAIYIEPKLNANNKNEPEEIVEINYLQMLFSALPYIDSQKELDDLFKIKWDKPLIEIHQTKDLLTPLLVIQYLNFLKTIVRKGLKKSYYKVEQNLNSKVKGKVLVGQTIKQNSLKNKQLYTYCSYEEFGINNLENRLLKKALIFIKRYLPTFKNISSQSFTADLFNFITPAFENVSEEINLNDIKYNKPNTFYKEYTEATRLAKLILKRFGYNIANVEKENISTPPFWIDMSKLFEYYILGLLKKQYPKKGEVLFQFKCHKAHEIDYLLNTVDLKLVIDAKYKPQYKTINGIDKEDFRQISGYARLKKVYDKLKVNYDQNINCLIIYPDLEIQNNDLSNPTAEKYKIDKYVGFYKLGVNLPIVK</sequence>
<comment type="caution">
    <text evidence="1">The sequence shown here is derived from an EMBL/GenBank/DDBJ whole genome shotgun (WGS) entry which is preliminary data.</text>
</comment>
<evidence type="ECO:0000313" key="1">
    <source>
        <dbReference type="EMBL" id="MFB9107518.1"/>
    </source>
</evidence>
<accession>A0ABV5H6U2</accession>
<keyword evidence="1" id="KW-0378">Hydrolase</keyword>
<keyword evidence="1" id="KW-0255">Endonuclease</keyword>
<dbReference type="InterPro" id="IPR019292">
    <property type="entry name" value="McrC"/>
</dbReference>
<dbReference type="EMBL" id="JBHMFE010000008">
    <property type="protein sequence ID" value="MFB9107518.1"/>
    <property type="molecule type" value="Genomic_DNA"/>
</dbReference>
<protein>
    <submittedName>
        <fullName evidence="1">Restriction endonuclease</fullName>
    </submittedName>
</protein>
<dbReference type="Pfam" id="PF10117">
    <property type="entry name" value="McrBC"/>
    <property type="match status" value="1"/>
</dbReference>
<reference evidence="1 2" key="1">
    <citation type="submission" date="2024-09" db="EMBL/GenBank/DDBJ databases">
        <authorList>
            <person name="Sun Q."/>
            <person name="Mori K."/>
        </authorList>
    </citation>
    <scope>NUCLEOTIDE SEQUENCE [LARGE SCALE GENOMIC DNA]</scope>
    <source>
        <strain evidence="1 2">CECT 8365</strain>
    </source>
</reference>
<evidence type="ECO:0000313" key="2">
    <source>
        <dbReference type="Proteomes" id="UP001589562"/>
    </source>
</evidence>
<dbReference type="PANTHER" id="PTHR38733:SF1">
    <property type="entry name" value="TYPE IV METHYL-DIRECTED RESTRICTION ENZYME ECOKMCRBC"/>
    <property type="match status" value="1"/>
</dbReference>
<dbReference type="RefSeq" id="WP_278009208.1">
    <property type="nucleotide sequence ID" value="NZ_CP121112.1"/>
</dbReference>
<keyword evidence="2" id="KW-1185">Reference proteome</keyword>
<dbReference type="Proteomes" id="UP001589562">
    <property type="component" value="Unassembled WGS sequence"/>
</dbReference>